<name>A0A397H6I5_9GLOM</name>
<accession>A0A397H6I5</accession>
<dbReference type="Pfam" id="PF07714">
    <property type="entry name" value="PK_Tyr_Ser-Thr"/>
    <property type="match status" value="1"/>
</dbReference>
<dbReference type="STRING" id="1348612.A0A397H6I5"/>
<feature type="domain" description="Protein kinase" evidence="1">
    <location>
        <begin position="45"/>
        <end position="314"/>
    </location>
</feature>
<dbReference type="InterPro" id="IPR011009">
    <property type="entry name" value="Kinase-like_dom_sf"/>
</dbReference>
<dbReference type="EMBL" id="PQFF01000335">
    <property type="protein sequence ID" value="RHZ58672.1"/>
    <property type="molecule type" value="Genomic_DNA"/>
</dbReference>
<dbReference type="GO" id="GO:0005524">
    <property type="term" value="F:ATP binding"/>
    <property type="evidence" value="ECO:0007669"/>
    <property type="project" value="InterPro"/>
</dbReference>
<dbReference type="GO" id="GO:0007165">
    <property type="term" value="P:signal transduction"/>
    <property type="evidence" value="ECO:0007669"/>
    <property type="project" value="TreeGrafter"/>
</dbReference>
<sequence>MCTKENFIEKFGTWSSGNTNIDEIIKESQINNPLYFLQWIPYDNFHDIKHIADSEYYTLHSAGLRNKMIEELLWDYCGAVVLKELKDYKYDILEIIKAIKNIIVYSGNITSIFGISKNPSTQNYIIVMDSHDDTVHSLLFDFFLKIAWHTMIMLLDYVIDGLHALHENNLVHCNLHSRNILIKDRKSLIASVDPGLFKLGNDLISNSDNKKNFVYGSIPYIPPEVLRGNEFTKEGDIYSFGGIMYEVATGNQPFSDQAHDTYLIIDICNGVRPKVPDIILNWIPKCYLDKMYQCWDDDPSKRPTTSELTNYLWSIFRELEANDKRKIMNKSHEQKLLRSLHKFHPQSCYISRHIYTLYELQDSLEDIKSGKCADPNLYTYDMNSKDSTKYIDLETNLKKKTNLIFLL</sequence>
<dbReference type="Proteomes" id="UP000266861">
    <property type="component" value="Unassembled WGS sequence"/>
</dbReference>
<evidence type="ECO:0000313" key="2">
    <source>
        <dbReference type="EMBL" id="RHZ58672.1"/>
    </source>
</evidence>
<comment type="caution">
    <text evidence="2">The sequence shown here is derived from an EMBL/GenBank/DDBJ whole genome shotgun (WGS) entry which is preliminary data.</text>
</comment>
<dbReference type="SUPFAM" id="SSF56112">
    <property type="entry name" value="Protein kinase-like (PK-like)"/>
    <property type="match status" value="1"/>
</dbReference>
<organism evidence="2 3">
    <name type="scientific">Diversispora epigaea</name>
    <dbReference type="NCBI Taxonomy" id="1348612"/>
    <lineage>
        <taxon>Eukaryota</taxon>
        <taxon>Fungi</taxon>
        <taxon>Fungi incertae sedis</taxon>
        <taxon>Mucoromycota</taxon>
        <taxon>Glomeromycotina</taxon>
        <taxon>Glomeromycetes</taxon>
        <taxon>Diversisporales</taxon>
        <taxon>Diversisporaceae</taxon>
        <taxon>Diversispora</taxon>
    </lineage>
</organism>
<gene>
    <name evidence="2" type="ORF">Glove_372g84</name>
</gene>
<evidence type="ECO:0000313" key="3">
    <source>
        <dbReference type="Proteomes" id="UP000266861"/>
    </source>
</evidence>
<dbReference type="PANTHER" id="PTHR23257:SF963">
    <property type="entry name" value="AT08303P"/>
    <property type="match status" value="1"/>
</dbReference>
<proteinExistence type="predicted"/>
<dbReference type="PANTHER" id="PTHR23257">
    <property type="entry name" value="SERINE-THREONINE PROTEIN KINASE"/>
    <property type="match status" value="1"/>
</dbReference>
<dbReference type="InterPro" id="IPR001245">
    <property type="entry name" value="Ser-Thr/Tyr_kinase_cat_dom"/>
</dbReference>
<dbReference type="GO" id="GO:0004672">
    <property type="term" value="F:protein kinase activity"/>
    <property type="evidence" value="ECO:0007669"/>
    <property type="project" value="InterPro"/>
</dbReference>
<reference evidence="2 3" key="1">
    <citation type="submission" date="2018-08" db="EMBL/GenBank/DDBJ databases">
        <title>Genome and evolution of the arbuscular mycorrhizal fungus Diversispora epigaea (formerly Glomus versiforme) and its bacterial endosymbionts.</title>
        <authorList>
            <person name="Sun X."/>
            <person name="Fei Z."/>
            <person name="Harrison M."/>
        </authorList>
    </citation>
    <scope>NUCLEOTIDE SEQUENCE [LARGE SCALE GENOMIC DNA]</scope>
    <source>
        <strain evidence="2 3">IT104</strain>
    </source>
</reference>
<dbReference type="InterPro" id="IPR050167">
    <property type="entry name" value="Ser_Thr_protein_kinase"/>
</dbReference>
<dbReference type="GO" id="GO:0005737">
    <property type="term" value="C:cytoplasm"/>
    <property type="evidence" value="ECO:0007669"/>
    <property type="project" value="TreeGrafter"/>
</dbReference>
<dbReference type="Gene3D" id="1.10.510.10">
    <property type="entry name" value="Transferase(Phosphotransferase) domain 1"/>
    <property type="match status" value="1"/>
</dbReference>
<dbReference type="PROSITE" id="PS50011">
    <property type="entry name" value="PROTEIN_KINASE_DOM"/>
    <property type="match status" value="1"/>
</dbReference>
<evidence type="ECO:0000259" key="1">
    <source>
        <dbReference type="PROSITE" id="PS50011"/>
    </source>
</evidence>
<dbReference type="InterPro" id="IPR000719">
    <property type="entry name" value="Prot_kinase_dom"/>
</dbReference>
<keyword evidence="3" id="KW-1185">Reference proteome</keyword>
<dbReference type="OrthoDB" id="346907at2759"/>
<dbReference type="AlphaFoldDB" id="A0A397H6I5"/>
<protein>
    <recommendedName>
        <fullName evidence="1">Protein kinase domain-containing protein</fullName>
    </recommendedName>
</protein>